<feature type="transmembrane region" description="Helical" evidence="1">
    <location>
        <begin position="21"/>
        <end position="42"/>
    </location>
</feature>
<dbReference type="AlphaFoldDB" id="A0A4U1JFY3"/>
<name>A0A4U1JFY3_9BACT</name>
<dbReference type="PANTHER" id="PTHR43471:SF10">
    <property type="entry name" value="SLL1107 PROTEIN"/>
    <property type="match status" value="1"/>
</dbReference>
<dbReference type="Proteomes" id="UP000309215">
    <property type="component" value="Unassembled WGS sequence"/>
</dbReference>
<organism evidence="2 3">
    <name type="scientific">Polyangium fumosum</name>
    <dbReference type="NCBI Taxonomy" id="889272"/>
    <lineage>
        <taxon>Bacteria</taxon>
        <taxon>Pseudomonadati</taxon>
        <taxon>Myxococcota</taxon>
        <taxon>Polyangia</taxon>
        <taxon>Polyangiales</taxon>
        <taxon>Polyangiaceae</taxon>
        <taxon>Polyangium</taxon>
    </lineage>
</organism>
<gene>
    <name evidence="2" type="ORF">E8A74_10470</name>
</gene>
<feature type="transmembrane region" description="Helical" evidence="1">
    <location>
        <begin position="54"/>
        <end position="76"/>
    </location>
</feature>
<evidence type="ECO:0000256" key="1">
    <source>
        <dbReference type="SAM" id="Phobius"/>
    </source>
</evidence>
<sequence>MFGRIGVIALNTYRESVRARILLGLAVMAFFVSLYALVVGAFTLKNAPRVVSDLGAASISLFSLLVAIVIGATSLYRELEQKTLFPILARPIRRGEYLVGKYLGTLLTIGVFVMADAGLVLLLSAGLGAGDEVAHLYRIGGAALGWLLLMGLVGWKIPAMRTYGVIPWAAGMLVLGVVLSGVAPDERRVVLASGALTILEIAIVAAAATLFSSFSTPFLSALLTLGVWIVGRQADSLARLPVKQFGQTIHDMGVGLSKIVPNLQIFVPPRPLLVGEAIDVKLSSYLGMASLTSLGWSIGLLAVAALVFNERDFL</sequence>
<dbReference type="GO" id="GO:0005886">
    <property type="term" value="C:plasma membrane"/>
    <property type="evidence" value="ECO:0007669"/>
    <property type="project" value="UniProtKB-SubCell"/>
</dbReference>
<dbReference type="RefSeq" id="WP_136928817.1">
    <property type="nucleotide sequence ID" value="NZ_SSMQ01000008.1"/>
</dbReference>
<dbReference type="GO" id="GO:0140359">
    <property type="term" value="F:ABC-type transporter activity"/>
    <property type="evidence" value="ECO:0007669"/>
    <property type="project" value="InterPro"/>
</dbReference>
<comment type="caution">
    <text evidence="2">The sequence shown here is derived from an EMBL/GenBank/DDBJ whole genome shotgun (WGS) entry which is preliminary data.</text>
</comment>
<keyword evidence="3" id="KW-1185">Reference proteome</keyword>
<feature type="transmembrane region" description="Helical" evidence="1">
    <location>
        <begin position="165"/>
        <end position="183"/>
    </location>
</feature>
<dbReference type="PANTHER" id="PTHR43471">
    <property type="entry name" value="ABC TRANSPORTER PERMEASE"/>
    <property type="match status" value="1"/>
</dbReference>
<accession>A0A4U1JFY3</accession>
<evidence type="ECO:0008006" key="4">
    <source>
        <dbReference type="Google" id="ProtNLM"/>
    </source>
</evidence>
<dbReference type="Pfam" id="PF12679">
    <property type="entry name" value="ABC2_membrane_2"/>
    <property type="match status" value="1"/>
</dbReference>
<keyword evidence="1" id="KW-0472">Membrane</keyword>
<feature type="transmembrane region" description="Helical" evidence="1">
    <location>
        <begin position="97"/>
        <end position="123"/>
    </location>
</feature>
<dbReference type="EMBL" id="SSMQ01000008">
    <property type="protein sequence ID" value="TKD10017.1"/>
    <property type="molecule type" value="Genomic_DNA"/>
</dbReference>
<evidence type="ECO:0000313" key="3">
    <source>
        <dbReference type="Proteomes" id="UP000309215"/>
    </source>
</evidence>
<keyword evidence="1" id="KW-1133">Transmembrane helix</keyword>
<feature type="transmembrane region" description="Helical" evidence="1">
    <location>
        <begin position="135"/>
        <end position="153"/>
    </location>
</feature>
<feature type="transmembrane region" description="Helical" evidence="1">
    <location>
        <begin position="189"/>
        <end position="211"/>
    </location>
</feature>
<reference evidence="2 3" key="1">
    <citation type="submission" date="2019-04" db="EMBL/GenBank/DDBJ databases">
        <authorList>
            <person name="Li Y."/>
            <person name="Wang J."/>
        </authorList>
    </citation>
    <scope>NUCLEOTIDE SEQUENCE [LARGE SCALE GENOMIC DNA]</scope>
    <source>
        <strain evidence="2 3">DSM 14668</strain>
    </source>
</reference>
<evidence type="ECO:0000313" key="2">
    <source>
        <dbReference type="EMBL" id="TKD10017.1"/>
    </source>
</evidence>
<keyword evidence="1" id="KW-0812">Transmembrane</keyword>
<protein>
    <recommendedName>
        <fullName evidence="4">ABC transporter permease</fullName>
    </recommendedName>
</protein>
<feature type="transmembrane region" description="Helical" evidence="1">
    <location>
        <begin position="285"/>
        <end position="308"/>
    </location>
</feature>
<dbReference type="OrthoDB" id="9810558at2"/>
<proteinExistence type="predicted"/>